<feature type="transmembrane region" description="Helical" evidence="6">
    <location>
        <begin position="12"/>
        <end position="30"/>
    </location>
</feature>
<name>A0A1F7GMA5_9BACT</name>
<organism evidence="7 8">
    <name type="scientific">Candidatus Roizmanbacteria bacterium RIFCSPHIGHO2_01_FULL_39_24</name>
    <dbReference type="NCBI Taxonomy" id="1802032"/>
    <lineage>
        <taxon>Bacteria</taxon>
        <taxon>Candidatus Roizmaniibacteriota</taxon>
    </lineage>
</organism>
<feature type="transmembrane region" description="Helical" evidence="6">
    <location>
        <begin position="341"/>
        <end position="361"/>
    </location>
</feature>
<feature type="transmembrane region" description="Helical" evidence="6">
    <location>
        <begin position="123"/>
        <end position="144"/>
    </location>
</feature>
<feature type="transmembrane region" description="Helical" evidence="6">
    <location>
        <begin position="151"/>
        <end position="174"/>
    </location>
</feature>
<proteinExistence type="predicted"/>
<dbReference type="InterPro" id="IPR050833">
    <property type="entry name" value="Poly_Biosynth_Transport"/>
</dbReference>
<evidence type="ECO:0000313" key="7">
    <source>
        <dbReference type="EMBL" id="OGK20128.1"/>
    </source>
</evidence>
<comment type="caution">
    <text evidence="7">The sequence shown here is derived from an EMBL/GenBank/DDBJ whole genome shotgun (WGS) entry which is preliminary data.</text>
</comment>
<gene>
    <name evidence="7" type="ORF">A2799_00195</name>
</gene>
<feature type="transmembrane region" description="Helical" evidence="6">
    <location>
        <begin position="299"/>
        <end position="321"/>
    </location>
</feature>
<evidence type="ECO:0000256" key="2">
    <source>
        <dbReference type="ARBA" id="ARBA00022475"/>
    </source>
</evidence>
<dbReference type="GO" id="GO:0005886">
    <property type="term" value="C:plasma membrane"/>
    <property type="evidence" value="ECO:0007669"/>
    <property type="project" value="UniProtKB-SubCell"/>
</dbReference>
<evidence type="ECO:0000256" key="1">
    <source>
        <dbReference type="ARBA" id="ARBA00004651"/>
    </source>
</evidence>
<sequence>MPKFIDRALQNEFVSGGIIVTASSLVVNFFNYLFQSIIARTLGPQGLGEIAALFSYAIVFAVPLGVISTLVIQKIGASEEKGIEIARGIEHYFILKVKKMAPFFIALFFLTPFISRITNLSPITSYFFIPFLFLTFVSLFYSSLLQGLRFFWAFSIFAVIAGGIKLLGAISTFFKVPSPLGFTISIVLFSLLSGFILSYKYIHNHFLKNKIISQLYDKNISSILSSKVFIITLLSIGAITALNNLDVILVKKMLDAHSAGLYASWSLLAKIILYLSTPLISVSFVYFTGNSHKKSQQKVMIYFLVGMIAIFSGLYLFYFYYGEIFLHLIFGQRFNSIISSVPLAALFGAFYSIIFFINNFFLAKKSLFALLLPFCLPFFLLIFTLGAKSLTNAFQIDVWVSGIIAFLYLGSYAFYIRRSA</sequence>
<evidence type="ECO:0000256" key="3">
    <source>
        <dbReference type="ARBA" id="ARBA00022692"/>
    </source>
</evidence>
<evidence type="ECO:0008006" key="9">
    <source>
        <dbReference type="Google" id="ProtNLM"/>
    </source>
</evidence>
<protein>
    <recommendedName>
        <fullName evidence="9">Polysaccharide biosynthesis protein C-terminal domain-containing protein</fullName>
    </recommendedName>
</protein>
<dbReference type="Proteomes" id="UP000176850">
    <property type="component" value="Unassembled WGS sequence"/>
</dbReference>
<reference evidence="7 8" key="1">
    <citation type="journal article" date="2016" name="Nat. Commun.">
        <title>Thousands of microbial genomes shed light on interconnected biogeochemical processes in an aquifer system.</title>
        <authorList>
            <person name="Anantharaman K."/>
            <person name="Brown C.T."/>
            <person name="Hug L.A."/>
            <person name="Sharon I."/>
            <person name="Castelle C.J."/>
            <person name="Probst A.J."/>
            <person name="Thomas B.C."/>
            <person name="Singh A."/>
            <person name="Wilkins M.J."/>
            <person name="Karaoz U."/>
            <person name="Brodie E.L."/>
            <person name="Williams K.H."/>
            <person name="Hubbard S.S."/>
            <person name="Banfield J.F."/>
        </authorList>
    </citation>
    <scope>NUCLEOTIDE SEQUENCE [LARGE SCALE GENOMIC DNA]</scope>
</reference>
<dbReference type="AlphaFoldDB" id="A0A1F7GMA5"/>
<dbReference type="EMBL" id="MFZH01000002">
    <property type="protein sequence ID" value="OGK20128.1"/>
    <property type="molecule type" value="Genomic_DNA"/>
</dbReference>
<feature type="transmembrane region" description="Helical" evidence="6">
    <location>
        <begin position="180"/>
        <end position="202"/>
    </location>
</feature>
<feature type="transmembrane region" description="Helical" evidence="6">
    <location>
        <begin position="50"/>
        <end position="72"/>
    </location>
</feature>
<evidence type="ECO:0000256" key="4">
    <source>
        <dbReference type="ARBA" id="ARBA00022989"/>
    </source>
</evidence>
<feature type="transmembrane region" description="Helical" evidence="6">
    <location>
        <begin position="262"/>
        <end position="287"/>
    </location>
</feature>
<dbReference type="PANTHER" id="PTHR30250">
    <property type="entry name" value="PST FAMILY PREDICTED COLANIC ACID TRANSPORTER"/>
    <property type="match status" value="1"/>
</dbReference>
<keyword evidence="3 6" id="KW-0812">Transmembrane</keyword>
<feature type="transmembrane region" description="Helical" evidence="6">
    <location>
        <begin position="368"/>
        <end position="386"/>
    </location>
</feature>
<accession>A0A1F7GMA5</accession>
<keyword evidence="4 6" id="KW-1133">Transmembrane helix</keyword>
<keyword evidence="2" id="KW-1003">Cell membrane</keyword>
<evidence type="ECO:0000256" key="5">
    <source>
        <dbReference type="ARBA" id="ARBA00023136"/>
    </source>
</evidence>
<dbReference type="PANTHER" id="PTHR30250:SF11">
    <property type="entry name" value="O-ANTIGEN TRANSPORTER-RELATED"/>
    <property type="match status" value="1"/>
</dbReference>
<keyword evidence="5 6" id="KW-0472">Membrane</keyword>
<feature type="transmembrane region" description="Helical" evidence="6">
    <location>
        <begin position="223"/>
        <end position="242"/>
    </location>
</feature>
<evidence type="ECO:0000313" key="8">
    <source>
        <dbReference type="Proteomes" id="UP000176850"/>
    </source>
</evidence>
<comment type="subcellular location">
    <subcellularLocation>
        <location evidence="1">Cell membrane</location>
        <topology evidence="1">Multi-pass membrane protein</topology>
    </subcellularLocation>
</comment>
<feature type="transmembrane region" description="Helical" evidence="6">
    <location>
        <begin position="398"/>
        <end position="416"/>
    </location>
</feature>
<feature type="transmembrane region" description="Helical" evidence="6">
    <location>
        <begin position="100"/>
        <end position="117"/>
    </location>
</feature>
<evidence type="ECO:0000256" key="6">
    <source>
        <dbReference type="SAM" id="Phobius"/>
    </source>
</evidence>